<dbReference type="EMBL" id="CP028339">
    <property type="protein sequence ID" value="AVR89058.1"/>
    <property type="molecule type" value="Genomic_DNA"/>
</dbReference>
<evidence type="ECO:0000313" key="1">
    <source>
        <dbReference type="EMBL" id="AVR89058.1"/>
    </source>
</evidence>
<reference evidence="1 2" key="1">
    <citation type="submission" date="2018-03" db="EMBL/GenBank/DDBJ databases">
        <title>Complete genome sequence of Thauera aromatica, a model organism for studying aromatic compound degradation under denitrifying conditions.</title>
        <authorList>
            <person name="Lo H.-Y."/>
            <person name="Goris T."/>
            <person name="Boll M."/>
            <person name="Mueller J.A."/>
        </authorList>
    </citation>
    <scope>NUCLEOTIDE SEQUENCE [LARGE SCALE GENOMIC DNA]</scope>
    <source>
        <strain evidence="1 2">K172</strain>
    </source>
</reference>
<accession>A0A2R4BP01</accession>
<proteinExistence type="predicted"/>
<evidence type="ECO:0000313" key="2">
    <source>
        <dbReference type="Proteomes" id="UP000241885"/>
    </source>
</evidence>
<dbReference type="Proteomes" id="UP000241885">
    <property type="component" value="Chromosome"/>
</dbReference>
<name>A0A2R4BP01_THAAR</name>
<dbReference type="AlphaFoldDB" id="A0A2R4BP01"/>
<dbReference type="RefSeq" id="WP_107221218.1">
    <property type="nucleotide sequence ID" value="NZ_CP028339.1"/>
</dbReference>
<organism evidence="1 2">
    <name type="scientific">Thauera aromatica K172</name>
    <dbReference type="NCBI Taxonomy" id="44139"/>
    <lineage>
        <taxon>Bacteria</taxon>
        <taxon>Pseudomonadati</taxon>
        <taxon>Pseudomonadota</taxon>
        <taxon>Betaproteobacteria</taxon>
        <taxon>Rhodocyclales</taxon>
        <taxon>Zoogloeaceae</taxon>
        <taxon>Thauera</taxon>
    </lineage>
</organism>
<protein>
    <submittedName>
        <fullName evidence="1">Uncharacterized protein</fullName>
    </submittedName>
</protein>
<keyword evidence="2" id="KW-1185">Reference proteome</keyword>
<dbReference type="KEGG" id="tak:Tharo_2155"/>
<sequence length="88" mass="9460">MSTELDLDDVASQSNKAVAELAALRTELAILRGQIATAPRGISAEADFERMTWTFEIEQGCRVGGGTYALVCLPSNDQGKRTERSAAK</sequence>
<gene>
    <name evidence="1" type="ORF">Tharo_2155</name>
</gene>